<sequence length="169" mass="19149">MNAIVLIGFMGAGKTTVGRLLSQELDIPFIDFDQALVERLNMSIAEYFDQFGEEAFRNEETELLHEVMTQSAVLSTGGGIVLKELNRMALKQMKHVIFLQAEADTVYQRVLQDHNMVRPLAQRSQKDFIALYESRLPLYQEVATITVDTTKKTPETIVSELIDVVKEVL</sequence>
<keyword evidence="13" id="KW-1185">Reference proteome</keyword>
<dbReference type="GO" id="GO:0009073">
    <property type="term" value="P:aromatic amino acid family biosynthetic process"/>
    <property type="evidence" value="ECO:0007669"/>
    <property type="project" value="UniProtKB-KW"/>
</dbReference>
<dbReference type="PANTHER" id="PTHR21087:SF16">
    <property type="entry name" value="SHIKIMATE KINASE 1, CHLOROPLASTIC"/>
    <property type="match status" value="1"/>
</dbReference>
<dbReference type="RefSeq" id="WP_016185483.1">
    <property type="nucleotide sequence ID" value="NZ_ASWO01000005.1"/>
</dbReference>
<comment type="cofactor">
    <cofactor evidence="11">
        <name>Mg(2+)</name>
        <dbReference type="ChEBI" id="CHEBI:18420"/>
    </cofactor>
    <text evidence="11">Binds 1 Mg(2+) ion per subunit.</text>
</comment>
<feature type="binding site" evidence="11">
    <location>
        <begin position="11"/>
        <end position="16"/>
    </location>
    <ligand>
        <name>ATP</name>
        <dbReference type="ChEBI" id="CHEBI:30616"/>
    </ligand>
</feature>
<evidence type="ECO:0000256" key="6">
    <source>
        <dbReference type="ARBA" id="ARBA00022741"/>
    </source>
</evidence>
<dbReference type="AlphaFoldDB" id="S0NR27"/>
<dbReference type="OrthoDB" id="9800332at2"/>
<feature type="binding site" evidence="11">
    <location>
        <position position="15"/>
    </location>
    <ligand>
        <name>Mg(2+)</name>
        <dbReference type="ChEBI" id="CHEBI:18420"/>
    </ligand>
</feature>
<comment type="subcellular location">
    <subcellularLocation>
        <location evidence="11">Cytoplasm</location>
    </subcellularLocation>
</comment>
<dbReference type="PRINTS" id="PR01100">
    <property type="entry name" value="SHIKIMTKNASE"/>
</dbReference>
<evidence type="ECO:0000256" key="3">
    <source>
        <dbReference type="ARBA" id="ARBA00012154"/>
    </source>
</evidence>
<evidence type="ECO:0000256" key="4">
    <source>
        <dbReference type="ARBA" id="ARBA00022605"/>
    </source>
</evidence>
<dbReference type="Pfam" id="PF01202">
    <property type="entry name" value="SKI"/>
    <property type="match status" value="1"/>
</dbReference>
<feature type="binding site" evidence="11">
    <location>
        <position position="78"/>
    </location>
    <ligand>
        <name>substrate</name>
    </ligand>
</feature>
<evidence type="ECO:0000256" key="5">
    <source>
        <dbReference type="ARBA" id="ARBA00022679"/>
    </source>
</evidence>
<reference evidence="12 13" key="1">
    <citation type="submission" date="2013-03" db="EMBL/GenBank/DDBJ databases">
        <title>The Genome Sequence of Enterococcus sulfureus ATCC_49903 (PacBio/Illumina hybrid assembly).</title>
        <authorList>
            <consortium name="The Broad Institute Genomics Platform"/>
            <consortium name="The Broad Institute Genome Sequencing Center for Infectious Disease"/>
            <person name="Earl A."/>
            <person name="Russ C."/>
            <person name="Gilmore M."/>
            <person name="Surin D."/>
            <person name="Walker B."/>
            <person name="Young S."/>
            <person name="Zeng Q."/>
            <person name="Gargeya S."/>
            <person name="Fitzgerald M."/>
            <person name="Haas B."/>
            <person name="Abouelleil A."/>
            <person name="Allen A.W."/>
            <person name="Alvarado L."/>
            <person name="Arachchi H.M."/>
            <person name="Berlin A.M."/>
            <person name="Chapman S.B."/>
            <person name="Gainer-Dewar J."/>
            <person name="Goldberg J."/>
            <person name="Griggs A."/>
            <person name="Gujja S."/>
            <person name="Hansen M."/>
            <person name="Howarth C."/>
            <person name="Imamovic A."/>
            <person name="Ireland A."/>
            <person name="Larimer J."/>
            <person name="McCowan C."/>
            <person name="Murphy C."/>
            <person name="Pearson M."/>
            <person name="Poon T.W."/>
            <person name="Priest M."/>
            <person name="Roberts A."/>
            <person name="Saif S."/>
            <person name="Shea T."/>
            <person name="Sisk P."/>
            <person name="Sykes S."/>
            <person name="Wortman J."/>
            <person name="Nusbaum C."/>
            <person name="Birren B."/>
        </authorList>
    </citation>
    <scope>NUCLEOTIDE SEQUENCE [LARGE SCALE GENOMIC DNA]</scope>
    <source>
        <strain evidence="12 13">ATCC 49903</strain>
    </source>
</reference>
<dbReference type="GO" id="GO:0008652">
    <property type="term" value="P:amino acid biosynthetic process"/>
    <property type="evidence" value="ECO:0007669"/>
    <property type="project" value="UniProtKB-KW"/>
</dbReference>
<comment type="caution">
    <text evidence="11">Lacks conserved residue(s) required for the propagation of feature annotation.</text>
</comment>
<dbReference type="GO" id="GO:0000287">
    <property type="term" value="F:magnesium ion binding"/>
    <property type="evidence" value="ECO:0007669"/>
    <property type="project" value="UniProtKB-UniRule"/>
</dbReference>
<protein>
    <recommendedName>
        <fullName evidence="3 11">Shikimate kinase</fullName>
        <shortName evidence="11">SK</shortName>
        <ecNumber evidence="3 11">2.7.1.71</ecNumber>
    </recommendedName>
</protein>
<dbReference type="CDD" id="cd00464">
    <property type="entry name" value="SK"/>
    <property type="match status" value="1"/>
</dbReference>
<dbReference type="STRING" id="1140003.OMY_01031"/>
<evidence type="ECO:0000256" key="8">
    <source>
        <dbReference type="ARBA" id="ARBA00022840"/>
    </source>
</evidence>
<dbReference type="SUPFAM" id="SSF52540">
    <property type="entry name" value="P-loop containing nucleoside triphosphate hydrolases"/>
    <property type="match status" value="1"/>
</dbReference>
<dbReference type="GO" id="GO:0004765">
    <property type="term" value="F:shikimate kinase activity"/>
    <property type="evidence" value="ECO:0007669"/>
    <property type="project" value="UniProtKB-UniRule"/>
</dbReference>
<keyword evidence="4 11" id="KW-0028">Amino-acid biosynthesis</keyword>
<evidence type="ECO:0000256" key="10">
    <source>
        <dbReference type="ARBA" id="ARBA00048567"/>
    </source>
</evidence>
<evidence type="ECO:0000313" key="12">
    <source>
        <dbReference type="EMBL" id="EOT83922.1"/>
    </source>
</evidence>
<accession>S0NR27</accession>
<dbReference type="PANTHER" id="PTHR21087">
    <property type="entry name" value="SHIKIMATE KINASE"/>
    <property type="match status" value="1"/>
</dbReference>
<proteinExistence type="inferred from homology"/>
<keyword evidence="6 11" id="KW-0547">Nucleotide-binding</keyword>
<keyword evidence="9 11" id="KW-0057">Aromatic amino acid biosynthesis</keyword>
<feature type="binding site" evidence="11">
    <location>
        <position position="57"/>
    </location>
    <ligand>
        <name>substrate</name>
    </ligand>
</feature>
<organism evidence="12 13">
    <name type="scientific">Enterococcus sulfureus ATCC 49903</name>
    <dbReference type="NCBI Taxonomy" id="1140003"/>
    <lineage>
        <taxon>Bacteria</taxon>
        <taxon>Bacillati</taxon>
        <taxon>Bacillota</taxon>
        <taxon>Bacilli</taxon>
        <taxon>Lactobacillales</taxon>
        <taxon>Enterococcaceae</taxon>
        <taxon>Enterococcus</taxon>
    </lineage>
</organism>
<dbReference type="eggNOG" id="COG0703">
    <property type="taxonomic scope" value="Bacteria"/>
</dbReference>
<comment type="catalytic activity">
    <reaction evidence="10 11">
        <text>shikimate + ATP = 3-phosphoshikimate + ADP + H(+)</text>
        <dbReference type="Rhea" id="RHEA:13121"/>
        <dbReference type="ChEBI" id="CHEBI:15378"/>
        <dbReference type="ChEBI" id="CHEBI:30616"/>
        <dbReference type="ChEBI" id="CHEBI:36208"/>
        <dbReference type="ChEBI" id="CHEBI:145989"/>
        <dbReference type="ChEBI" id="CHEBI:456216"/>
        <dbReference type="EC" id="2.7.1.71"/>
    </reaction>
</comment>
<dbReference type="PATRIC" id="fig|1140003.3.peg.988"/>
<evidence type="ECO:0000256" key="11">
    <source>
        <dbReference type="HAMAP-Rule" id="MF_00109"/>
    </source>
</evidence>
<comment type="subunit">
    <text evidence="11">Monomer.</text>
</comment>
<name>S0NR27_9ENTE</name>
<keyword evidence="11" id="KW-0479">Metal-binding</keyword>
<dbReference type="Gene3D" id="3.40.50.300">
    <property type="entry name" value="P-loop containing nucleotide triphosphate hydrolases"/>
    <property type="match status" value="1"/>
</dbReference>
<dbReference type="InterPro" id="IPR023000">
    <property type="entry name" value="Shikimate_kinase_CS"/>
</dbReference>
<dbReference type="PROSITE" id="PS01128">
    <property type="entry name" value="SHIKIMATE_KINASE"/>
    <property type="match status" value="1"/>
</dbReference>
<dbReference type="InterPro" id="IPR031322">
    <property type="entry name" value="Shikimate/glucono_kinase"/>
</dbReference>
<dbReference type="GO" id="GO:0005524">
    <property type="term" value="F:ATP binding"/>
    <property type="evidence" value="ECO:0007669"/>
    <property type="project" value="UniProtKB-UniRule"/>
</dbReference>
<evidence type="ECO:0000256" key="7">
    <source>
        <dbReference type="ARBA" id="ARBA00022777"/>
    </source>
</evidence>
<dbReference type="GO" id="GO:0005829">
    <property type="term" value="C:cytosol"/>
    <property type="evidence" value="ECO:0007669"/>
    <property type="project" value="TreeGrafter"/>
</dbReference>
<dbReference type="Proteomes" id="UP000015961">
    <property type="component" value="Unassembled WGS sequence"/>
</dbReference>
<evidence type="ECO:0000313" key="13">
    <source>
        <dbReference type="Proteomes" id="UP000015961"/>
    </source>
</evidence>
<feature type="binding site" evidence="11">
    <location>
        <position position="135"/>
    </location>
    <ligand>
        <name>substrate</name>
    </ligand>
</feature>
<comment type="function">
    <text evidence="11">Catalyzes the specific phosphorylation of the 3-hydroxyl group of shikimic acid using ATP as a cosubstrate.</text>
</comment>
<dbReference type="InterPro" id="IPR027417">
    <property type="entry name" value="P-loop_NTPase"/>
</dbReference>
<keyword evidence="11" id="KW-0963">Cytoplasm</keyword>
<feature type="binding site" evidence="11">
    <location>
        <position position="118"/>
    </location>
    <ligand>
        <name>ATP</name>
        <dbReference type="ChEBI" id="CHEBI:30616"/>
    </ligand>
</feature>
<comment type="pathway">
    <text evidence="1 11">Metabolic intermediate biosynthesis; chorismate biosynthesis; chorismate from D-erythrose 4-phosphate and phosphoenolpyruvate: step 5/7.</text>
</comment>
<dbReference type="EC" id="2.7.1.71" evidence="3 11"/>
<evidence type="ECO:0000256" key="9">
    <source>
        <dbReference type="ARBA" id="ARBA00023141"/>
    </source>
</evidence>
<gene>
    <name evidence="11" type="primary">aroK</name>
    <name evidence="12" type="ORF">I573_01647</name>
</gene>
<dbReference type="GO" id="GO:0009423">
    <property type="term" value="P:chorismate biosynthetic process"/>
    <property type="evidence" value="ECO:0007669"/>
    <property type="project" value="UniProtKB-UniRule"/>
</dbReference>
<dbReference type="UniPathway" id="UPA00053">
    <property type="reaction ID" value="UER00088"/>
</dbReference>
<evidence type="ECO:0000256" key="2">
    <source>
        <dbReference type="ARBA" id="ARBA00006997"/>
    </source>
</evidence>
<feature type="binding site" evidence="11">
    <location>
        <position position="33"/>
    </location>
    <ligand>
        <name>substrate</name>
    </ligand>
</feature>
<evidence type="ECO:0000256" key="1">
    <source>
        <dbReference type="ARBA" id="ARBA00004842"/>
    </source>
</evidence>
<keyword evidence="7 11" id="KW-0418">Kinase</keyword>
<keyword evidence="8 11" id="KW-0067">ATP-binding</keyword>
<dbReference type="InterPro" id="IPR000623">
    <property type="entry name" value="Shikimate_kinase/TSH1"/>
</dbReference>
<dbReference type="HAMAP" id="MF_00109">
    <property type="entry name" value="Shikimate_kinase"/>
    <property type="match status" value="1"/>
</dbReference>
<keyword evidence="5 11" id="KW-0808">Transferase</keyword>
<keyword evidence="11" id="KW-0460">Magnesium</keyword>
<comment type="caution">
    <text evidence="12">The sequence shown here is derived from an EMBL/GenBank/DDBJ whole genome shotgun (WGS) entry which is preliminary data.</text>
</comment>
<dbReference type="EMBL" id="ASWO01000005">
    <property type="protein sequence ID" value="EOT83922.1"/>
    <property type="molecule type" value="Genomic_DNA"/>
</dbReference>
<comment type="similarity">
    <text evidence="2 11">Belongs to the shikimate kinase family.</text>
</comment>